<dbReference type="Proteomes" id="UP000016933">
    <property type="component" value="Unassembled WGS sequence"/>
</dbReference>
<protein>
    <recommendedName>
        <fullName evidence="3">F-box domain-containing protein</fullName>
    </recommendedName>
</protein>
<evidence type="ECO:0008006" key="3">
    <source>
        <dbReference type="Google" id="ProtNLM"/>
    </source>
</evidence>
<organism evidence="1 2">
    <name type="scientific">Dothistroma septosporum (strain NZE10 / CBS 128990)</name>
    <name type="common">Red band needle blight fungus</name>
    <name type="synonym">Mycosphaerella pini</name>
    <dbReference type="NCBI Taxonomy" id="675120"/>
    <lineage>
        <taxon>Eukaryota</taxon>
        <taxon>Fungi</taxon>
        <taxon>Dikarya</taxon>
        <taxon>Ascomycota</taxon>
        <taxon>Pezizomycotina</taxon>
        <taxon>Dothideomycetes</taxon>
        <taxon>Dothideomycetidae</taxon>
        <taxon>Mycosphaerellales</taxon>
        <taxon>Mycosphaerellaceae</taxon>
        <taxon>Dothistroma</taxon>
    </lineage>
</organism>
<evidence type="ECO:0000313" key="2">
    <source>
        <dbReference type="Proteomes" id="UP000016933"/>
    </source>
</evidence>
<proteinExistence type="predicted"/>
<dbReference type="AlphaFoldDB" id="N1PQE7"/>
<accession>N1PQE7</accession>
<gene>
    <name evidence="1" type="ORF">DOTSEDRAFT_24645</name>
</gene>
<dbReference type="EMBL" id="KB446539">
    <property type="protein sequence ID" value="EME44639.1"/>
    <property type="molecule type" value="Genomic_DNA"/>
</dbReference>
<name>N1PQE7_DOTSN</name>
<keyword evidence="2" id="KW-1185">Reference proteome</keyword>
<reference evidence="1 2" key="2">
    <citation type="journal article" date="2012" name="PLoS Pathog.">
        <title>Diverse lifestyles and strategies of plant pathogenesis encoded in the genomes of eighteen Dothideomycetes fungi.</title>
        <authorList>
            <person name="Ohm R.A."/>
            <person name="Feau N."/>
            <person name="Henrissat B."/>
            <person name="Schoch C.L."/>
            <person name="Horwitz B.A."/>
            <person name="Barry K.W."/>
            <person name="Condon B.J."/>
            <person name="Copeland A.C."/>
            <person name="Dhillon B."/>
            <person name="Glaser F."/>
            <person name="Hesse C.N."/>
            <person name="Kosti I."/>
            <person name="LaButti K."/>
            <person name="Lindquist E.A."/>
            <person name="Lucas S."/>
            <person name="Salamov A.A."/>
            <person name="Bradshaw R.E."/>
            <person name="Ciuffetti L."/>
            <person name="Hamelin R.C."/>
            <person name="Kema G.H.J."/>
            <person name="Lawrence C."/>
            <person name="Scott J.A."/>
            <person name="Spatafora J.W."/>
            <person name="Turgeon B.G."/>
            <person name="de Wit P.J.G.M."/>
            <person name="Zhong S."/>
            <person name="Goodwin S.B."/>
            <person name="Grigoriev I.V."/>
        </authorList>
    </citation>
    <scope>NUCLEOTIDE SEQUENCE [LARGE SCALE GENOMIC DNA]</scope>
    <source>
        <strain evidence="2">NZE10 / CBS 128990</strain>
    </source>
</reference>
<reference evidence="2" key="1">
    <citation type="journal article" date="2012" name="PLoS Genet.">
        <title>The genomes of the fungal plant pathogens Cladosporium fulvum and Dothistroma septosporum reveal adaptation to different hosts and lifestyles but also signatures of common ancestry.</title>
        <authorList>
            <person name="de Wit P.J.G.M."/>
            <person name="van der Burgt A."/>
            <person name="Oekmen B."/>
            <person name="Stergiopoulos I."/>
            <person name="Abd-Elsalam K.A."/>
            <person name="Aerts A.L."/>
            <person name="Bahkali A.H."/>
            <person name="Beenen H.G."/>
            <person name="Chettri P."/>
            <person name="Cox M.P."/>
            <person name="Datema E."/>
            <person name="de Vries R.P."/>
            <person name="Dhillon B."/>
            <person name="Ganley A.R."/>
            <person name="Griffiths S.A."/>
            <person name="Guo Y."/>
            <person name="Hamelin R.C."/>
            <person name="Henrissat B."/>
            <person name="Kabir M.S."/>
            <person name="Jashni M.K."/>
            <person name="Kema G."/>
            <person name="Klaubauf S."/>
            <person name="Lapidus A."/>
            <person name="Levasseur A."/>
            <person name="Lindquist E."/>
            <person name="Mehrabi R."/>
            <person name="Ohm R.A."/>
            <person name="Owen T.J."/>
            <person name="Salamov A."/>
            <person name="Schwelm A."/>
            <person name="Schijlen E."/>
            <person name="Sun H."/>
            <person name="van den Burg H.A."/>
            <person name="van Ham R.C.H.J."/>
            <person name="Zhang S."/>
            <person name="Goodwin S.B."/>
            <person name="Grigoriev I.V."/>
            <person name="Collemare J."/>
            <person name="Bradshaw R.E."/>
        </authorList>
    </citation>
    <scope>NUCLEOTIDE SEQUENCE [LARGE SCALE GENOMIC DNA]</scope>
    <source>
        <strain evidence="2">NZE10 / CBS 128990</strain>
    </source>
</reference>
<sequence length="165" mass="18522">MSPSDETSASSSRSDKPCHFFKLPPELRLDIYDSVFNTTYLRGIDIEADRRRLSPAFLYTCSDIHDESRATYTAQLNTVIKHALGDIKLCNDILQVMTDYLAVALDTRTVIDLAEIRKFEAHNKLRHQASESVVQMTTDMAGKVLGFQKVRLAAVEMETEASCSS</sequence>
<evidence type="ECO:0000313" key="1">
    <source>
        <dbReference type="EMBL" id="EME44639.1"/>
    </source>
</evidence>
<dbReference type="HOGENOM" id="CLU_1627003_0_0_1"/>